<accession>A0ACC6KRG7</accession>
<evidence type="ECO:0000313" key="2">
    <source>
        <dbReference type="Proteomes" id="UP001246858"/>
    </source>
</evidence>
<keyword evidence="2" id="KW-1185">Reference proteome</keyword>
<reference evidence="1" key="1">
    <citation type="submission" date="2023-07" db="EMBL/GenBank/DDBJ databases">
        <title>Sorghum-associated microbial communities from plants grown in Nebraska, USA.</title>
        <authorList>
            <person name="Schachtman D."/>
        </authorList>
    </citation>
    <scope>NUCLEOTIDE SEQUENCE</scope>
    <source>
        <strain evidence="1">2697</strain>
    </source>
</reference>
<dbReference type="EMBL" id="JAVDTF010000001">
    <property type="protein sequence ID" value="MDR6781945.1"/>
    <property type="molecule type" value="Genomic_DNA"/>
</dbReference>
<sequence length="1089" mass="119209">MRLTTVILIASLMQVSAATFGQRITINQRNTNLEAVLMEIRKQSGYDYYYDSKAIAKNQKVNVALNNATVKEALENIFKGLALTYEIDEKTIVIRKKERTFLERVGEMVNTVAQFDEKVSGNVTDSAGRRIAGATVTLKGEKSYHTQTDNNGKFSFATVAAGVYELSISYLGYQKLERRLEVRPGGPDQFNYILKQATSELDQVQVIAYGTTTRRLATGSISSVKKEQIENQAVSNPLQAMEARLPGVYISENSGLAGGGISLQIRGTNTIGQGRDPLYIVDGVPFNAASTELTAGGFFSPNTALGGRGTLSPFDNIPTSDIESIDVLKDADATAIYGSRAANGVVVITTRKGKAGKMTVGANVYTGVSKVTRDIKMLNTEQYLSMRKEAFTNDNITPTNANAMDVLTFGNGYTDFYDRIMGNTGNFTDATLSISGGNKLTQYLVSGNYRHQSTVLPGDFADNKATVRFNIQGQSENNKFSFNFSGAYTKNNNNLTTAGVNSFYALPPNFPIYNADGTFYWPPTSAYTNPIAALAGARNATTENVIGNATLKYNILPGLSFKTDMGYNRINLSNVIATTRDARNPNTTVNGNIILQQNFTEVYTVEPQFNFSRQLGPGKLDALLGGTYQYSKYIQPYFISGTFLIDDLYTDLGSTTISIASSGFNESKFASVFGRLNYSLFNKYILSFNGRRDGSSRFGDGKKFGNFGSVGASWLFTEEGLFKDKLNWLSFGKLRGSYGTLGNDQIADYLYLSLYANSLFATSYNGVSTLAPNNLENRELGWEVTKKLEFAVDLNFINNRIMFSSAWYRNRSNNLIVTAPLASQTGFTAYTANMPALVQNQGWEFTLDTKNIQQNDFSWSSSVNLTLPENKLLEFPGLGSSSYTTRAVVGKSINLVQGYHFTGFIDGVAQFQDLDGSGGINTGSYVNTGKGDYIVLGDTDPKFFGGLNNSFKYKGFQLDVLFQFVKKNGYNIYNASAIPGNSSNVIADVLNQPFKYTTTTGTPAGVAFNLYKTSDAVFGDASFVRLKTLNLSYSFSKGLAQSLRLQNLNVYVRGQNLLTFSKYLGADPETMGTAIPPMKLISFGLQTSF</sequence>
<dbReference type="Proteomes" id="UP001246858">
    <property type="component" value="Unassembled WGS sequence"/>
</dbReference>
<gene>
    <name evidence="1" type="ORF">J2X78_000497</name>
</gene>
<comment type="caution">
    <text evidence="1">The sequence shown here is derived from an EMBL/GenBank/DDBJ whole genome shotgun (WGS) entry which is preliminary data.</text>
</comment>
<proteinExistence type="predicted"/>
<protein>
    <submittedName>
        <fullName evidence="1">TonB-linked SusC/RagA family outer membrane protein</fullName>
    </submittedName>
</protein>
<evidence type="ECO:0000313" key="1">
    <source>
        <dbReference type="EMBL" id="MDR6781945.1"/>
    </source>
</evidence>
<organism evidence="1 2">
    <name type="scientific">Pedobacter africanus</name>
    <dbReference type="NCBI Taxonomy" id="151894"/>
    <lineage>
        <taxon>Bacteria</taxon>
        <taxon>Pseudomonadati</taxon>
        <taxon>Bacteroidota</taxon>
        <taxon>Sphingobacteriia</taxon>
        <taxon>Sphingobacteriales</taxon>
        <taxon>Sphingobacteriaceae</taxon>
        <taxon>Pedobacter</taxon>
    </lineage>
</organism>
<name>A0ACC6KRG7_9SPHI</name>